<organism evidence="2 3">
    <name type="scientific">Orchesella dallaii</name>
    <dbReference type="NCBI Taxonomy" id="48710"/>
    <lineage>
        <taxon>Eukaryota</taxon>
        <taxon>Metazoa</taxon>
        <taxon>Ecdysozoa</taxon>
        <taxon>Arthropoda</taxon>
        <taxon>Hexapoda</taxon>
        <taxon>Collembola</taxon>
        <taxon>Entomobryomorpha</taxon>
        <taxon>Entomobryoidea</taxon>
        <taxon>Orchesellidae</taxon>
        <taxon>Orchesellinae</taxon>
        <taxon>Orchesella</taxon>
    </lineage>
</organism>
<dbReference type="EMBL" id="CAXLJM020000067">
    <property type="protein sequence ID" value="CAL8122148.1"/>
    <property type="molecule type" value="Genomic_DNA"/>
</dbReference>
<protein>
    <recommendedName>
        <fullName evidence="4">Gustatory receptor</fullName>
    </recommendedName>
</protein>
<evidence type="ECO:0000313" key="2">
    <source>
        <dbReference type="EMBL" id="CAL8122148.1"/>
    </source>
</evidence>
<evidence type="ECO:0008006" key="4">
    <source>
        <dbReference type="Google" id="ProtNLM"/>
    </source>
</evidence>
<feature type="transmembrane region" description="Helical" evidence="1">
    <location>
        <begin position="195"/>
        <end position="218"/>
    </location>
</feature>
<name>A0ABP1R7X6_9HEXA</name>
<dbReference type="Proteomes" id="UP001642540">
    <property type="component" value="Unassembled WGS sequence"/>
</dbReference>
<sequence>MKKLLNCLFQFEKMQPEMQTISKRDKWIVNFSQLNCMVSAPILGFAYALQRYINPCSSATFSWILLEECLIDPVGGKFGTKSSAFLIIITVFSVWIVLNLIGIFIFQFAEVFYVSSYCIVSYLKNFRIVLNNCEDHNIQEILRKYRQLQILERLLNGIHQDVITGAMLNMLMVCIIISAYALIHLGCQISIPHLILFFSLLVDCIVTIVLGFGAFALVHTESTVTIKYLKSLLIPELELKSFQSVGIGRFQLKMMKTFVASLYILKVRIGNVNFVEKTTPITVLDFCLGQIVNLLLMK</sequence>
<evidence type="ECO:0000256" key="1">
    <source>
        <dbReference type="SAM" id="Phobius"/>
    </source>
</evidence>
<feature type="transmembrane region" description="Helical" evidence="1">
    <location>
        <begin position="84"/>
        <end position="106"/>
    </location>
</feature>
<proteinExistence type="predicted"/>
<reference evidence="2 3" key="1">
    <citation type="submission" date="2024-08" db="EMBL/GenBank/DDBJ databases">
        <authorList>
            <person name="Cucini C."/>
            <person name="Frati F."/>
        </authorList>
    </citation>
    <scope>NUCLEOTIDE SEQUENCE [LARGE SCALE GENOMIC DNA]</scope>
</reference>
<keyword evidence="1" id="KW-0472">Membrane</keyword>
<keyword evidence="3" id="KW-1185">Reference proteome</keyword>
<gene>
    <name evidence="2" type="ORF">ODALV1_LOCUS19695</name>
</gene>
<evidence type="ECO:0000313" key="3">
    <source>
        <dbReference type="Proteomes" id="UP001642540"/>
    </source>
</evidence>
<keyword evidence="1" id="KW-0812">Transmembrane</keyword>
<comment type="caution">
    <text evidence="2">The sequence shown here is derived from an EMBL/GenBank/DDBJ whole genome shotgun (WGS) entry which is preliminary data.</text>
</comment>
<feature type="transmembrane region" description="Helical" evidence="1">
    <location>
        <begin position="162"/>
        <end position="183"/>
    </location>
</feature>
<accession>A0ABP1R7X6</accession>
<keyword evidence="1" id="KW-1133">Transmembrane helix</keyword>